<keyword evidence="3" id="KW-1185">Reference proteome</keyword>
<evidence type="ECO:0008006" key="4">
    <source>
        <dbReference type="Google" id="ProtNLM"/>
    </source>
</evidence>
<sequence>MYRKIVKLMISAFLFSAFIGCDYFAAGSNLMAERYEYEVSKDSLMQKINTFNILNGVKLEGHTFKISKNNPNFYRGTIYDHGTDESYIVLIPKPIEPPTSLLLVSLIDNKSGKIIIVNQKPSNNQEIIDRGVVIRKFEDRILDKLGLEYHHTGNAMNKKYE</sequence>
<name>A0A5Q0QB26_9SPHI</name>
<dbReference type="KEGG" id="sphe:GFH32_08990"/>
<evidence type="ECO:0000256" key="1">
    <source>
        <dbReference type="SAM" id="SignalP"/>
    </source>
</evidence>
<dbReference type="RefSeq" id="WP_153511319.1">
    <property type="nucleotide sequence ID" value="NZ_CP045652.1"/>
</dbReference>
<protein>
    <recommendedName>
        <fullName evidence="4">Lipoprotein</fullName>
    </recommendedName>
</protein>
<gene>
    <name evidence="2" type="ORF">GFH32_08990</name>
</gene>
<feature type="signal peptide" evidence="1">
    <location>
        <begin position="1"/>
        <end position="25"/>
    </location>
</feature>
<reference evidence="2 3" key="1">
    <citation type="submission" date="2019-10" db="EMBL/GenBank/DDBJ databases">
        <authorList>
            <person name="Dong K."/>
        </authorList>
    </citation>
    <scope>NUCLEOTIDE SEQUENCE [LARGE SCALE GENOMIC DNA]</scope>
    <source>
        <strain evidence="3">dk4302</strain>
    </source>
</reference>
<evidence type="ECO:0000313" key="3">
    <source>
        <dbReference type="Proteomes" id="UP000326921"/>
    </source>
</evidence>
<dbReference type="AlphaFoldDB" id="A0A5Q0QB26"/>
<evidence type="ECO:0000313" key="2">
    <source>
        <dbReference type="EMBL" id="QGA26454.1"/>
    </source>
</evidence>
<proteinExistence type="predicted"/>
<dbReference type="EMBL" id="CP045652">
    <property type="protein sequence ID" value="QGA26454.1"/>
    <property type="molecule type" value="Genomic_DNA"/>
</dbReference>
<keyword evidence="1" id="KW-0732">Signal</keyword>
<organism evidence="2 3">
    <name type="scientific">Sphingobacterium zhuxiongii</name>
    <dbReference type="NCBI Taxonomy" id="2662364"/>
    <lineage>
        <taxon>Bacteria</taxon>
        <taxon>Pseudomonadati</taxon>
        <taxon>Bacteroidota</taxon>
        <taxon>Sphingobacteriia</taxon>
        <taxon>Sphingobacteriales</taxon>
        <taxon>Sphingobacteriaceae</taxon>
        <taxon>Sphingobacterium</taxon>
    </lineage>
</organism>
<feature type="chain" id="PRO_5024914578" description="Lipoprotein" evidence="1">
    <location>
        <begin position="26"/>
        <end position="161"/>
    </location>
</feature>
<dbReference type="Proteomes" id="UP000326921">
    <property type="component" value="Chromosome"/>
</dbReference>
<accession>A0A5Q0QB26</accession>
<dbReference type="PROSITE" id="PS51257">
    <property type="entry name" value="PROKAR_LIPOPROTEIN"/>
    <property type="match status" value="1"/>
</dbReference>